<accession>A0A0P1KN92</accession>
<evidence type="ECO:0000256" key="5">
    <source>
        <dbReference type="PROSITE-ProRule" id="PRU00104"/>
    </source>
</evidence>
<dbReference type="SMART" id="SM00119">
    <property type="entry name" value="HECTc"/>
    <property type="match status" value="1"/>
</dbReference>
<keyword evidence="8" id="KW-1185">Reference proteome</keyword>
<reference evidence="8" key="1">
    <citation type="submission" date="2015-10" db="EMBL/GenBank/DDBJ databases">
        <authorList>
            <person name="Devillers H."/>
        </authorList>
    </citation>
    <scope>NUCLEOTIDE SEQUENCE [LARGE SCALE GENOMIC DNA]</scope>
</reference>
<dbReference type="SUPFAM" id="SSF56204">
    <property type="entry name" value="Hect, E3 ligase catalytic domain"/>
    <property type="match status" value="1"/>
</dbReference>
<evidence type="ECO:0000256" key="3">
    <source>
        <dbReference type="ARBA" id="ARBA00022679"/>
    </source>
</evidence>
<evidence type="ECO:0000313" key="8">
    <source>
        <dbReference type="Proteomes" id="UP000236544"/>
    </source>
</evidence>
<dbReference type="Gene3D" id="3.30.2160.10">
    <property type="entry name" value="Hect, E3 ligase catalytic domain"/>
    <property type="match status" value="1"/>
</dbReference>
<dbReference type="GO" id="GO:0000209">
    <property type="term" value="P:protein polyubiquitination"/>
    <property type="evidence" value="ECO:0007669"/>
    <property type="project" value="InterPro"/>
</dbReference>
<keyword evidence="4 5" id="KW-0833">Ubl conjugation pathway</keyword>
<dbReference type="CDD" id="cd00078">
    <property type="entry name" value="HECTc"/>
    <property type="match status" value="1"/>
</dbReference>
<dbReference type="EMBL" id="LN890542">
    <property type="protein sequence ID" value="CUS20949.1"/>
    <property type="molecule type" value="Genomic_DNA"/>
</dbReference>
<dbReference type="Gene3D" id="3.90.1750.10">
    <property type="entry name" value="Hect, E3 ligase catalytic domains"/>
    <property type="match status" value="1"/>
</dbReference>
<dbReference type="PANTHER" id="PTHR45700">
    <property type="entry name" value="UBIQUITIN-PROTEIN LIGASE E3C"/>
    <property type="match status" value="1"/>
</dbReference>
<feature type="domain" description="HECT" evidence="6">
    <location>
        <begin position="514"/>
        <end position="852"/>
    </location>
</feature>
<protein>
    <recommendedName>
        <fullName evidence="2">HECT-type E3 ubiquitin transferase</fullName>
        <ecNumber evidence="2">2.3.2.26</ecNumber>
    </recommendedName>
</protein>
<organism evidence="7 8">
    <name type="scientific">Lachancea quebecensis</name>
    <dbReference type="NCBI Taxonomy" id="1654605"/>
    <lineage>
        <taxon>Eukaryota</taxon>
        <taxon>Fungi</taxon>
        <taxon>Dikarya</taxon>
        <taxon>Ascomycota</taxon>
        <taxon>Saccharomycotina</taxon>
        <taxon>Saccharomycetes</taxon>
        <taxon>Saccharomycetales</taxon>
        <taxon>Saccharomycetaceae</taxon>
        <taxon>Lachancea</taxon>
    </lineage>
</organism>
<name>A0A0P1KN92_9SACH</name>
<evidence type="ECO:0000256" key="4">
    <source>
        <dbReference type="ARBA" id="ARBA00022786"/>
    </source>
</evidence>
<dbReference type="InterPro" id="IPR000569">
    <property type="entry name" value="HECT_dom"/>
</dbReference>
<evidence type="ECO:0000256" key="1">
    <source>
        <dbReference type="ARBA" id="ARBA00000885"/>
    </source>
</evidence>
<sequence>MVSISIFKGKKKGMGRPLEVTHHSHAGGKHEKIKRGPAVAKEVLTNCTCCGAPLRHPETVKKIKCVKCHCTLELAVRTAQAPLLTVTAPTSLTPQTFWEVSSACLLQFTNDSQLGALSADRKHEIFAPIEDFVQRLFANVSSLNAFCTNRTKELDFKCIGGFYKRIIELPTSRPLYKLLIESNERLKRPHVRLSPDEDSVSIFKQLLWVLMIFENPLLKSCLLFSASEEHARYLTPQIRAILYEIMKRCVGYMAMVNTATGKDLVCHLQRLSIVHFGSHVDLINLYVTFHFSRILNKRAKSAACLDSPGLDDFCNNLKLNSENSNNEFETIPQMVSKLWRREDSRRVELPSSFKFHVAEYGNDWHIKTAAKLAFFYFVANQCKKKCPVSRFYNSLLDYLDHKKDFEQWRTRQKLHSPSSSPLSTIMFEDILMPYYFGPAKRPETDFTMCQHAYLLSLGTKILVMEYETRKTMEYNAEQAFLKALDKKQVVDVYFRMRVRRDYVSQDSLRCIETHHADLKKSLRVEFVNEPGIDAGGLRKEWFLLLTRELFNPSSGLFIVVEESRFSWFNMAYKDVDFGAENAEKLYYLFGIVLGLAIYNGTILDLCFPMALYKKLCGEPLNKRDFLELYPTTGRNLIKMMEYDGDDFEDVFCLNFEITYSNTWATHIHRQELCEGGAKRHVTRENRSEYVKLWMDFHMNKAIKKSFAVFLNGFRRVVESDAFKLFTSEELEQLLCGSHDKDIDVNVLKSVAKYGAGITSESRIVRWFWDTFQDFSVEQKRKLLEFVTASDRIPATGVSTIPFKISKLGGDSEKLPLVHTCFNELCIYDYDSQSKLRRKLILAMNESEGYAFR</sequence>
<feature type="active site" description="Glycyl thioester intermediate" evidence="5">
    <location>
        <position position="820"/>
    </location>
</feature>
<evidence type="ECO:0000259" key="6">
    <source>
        <dbReference type="PROSITE" id="PS50237"/>
    </source>
</evidence>
<evidence type="ECO:0000313" key="7">
    <source>
        <dbReference type="EMBL" id="CUS20949.1"/>
    </source>
</evidence>
<keyword evidence="3" id="KW-0808">Transferase</keyword>
<proteinExistence type="predicted"/>
<dbReference type="PROSITE" id="PS50237">
    <property type="entry name" value="HECT"/>
    <property type="match status" value="1"/>
</dbReference>
<gene>
    <name evidence="7" type="ORF">LAQU0_S02e02080g</name>
</gene>
<dbReference type="OrthoDB" id="8068875at2759"/>
<evidence type="ECO:0000256" key="2">
    <source>
        <dbReference type="ARBA" id="ARBA00012485"/>
    </source>
</evidence>
<dbReference type="GO" id="GO:0061630">
    <property type="term" value="F:ubiquitin protein ligase activity"/>
    <property type="evidence" value="ECO:0007669"/>
    <property type="project" value="UniProtKB-EC"/>
</dbReference>
<dbReference type="AlphaFoldDB" id="A0A0P1KN92"/>
<dbReference type="Pfam" id="PF00632">
    <property type="entry name" value="HECT"/>
    <property type="match status" value="1"/>
</dbReference>
<dbReference type="EC" id="2.3.2.26" evidence="2"/>
<dbReference type="Gene3D" id="3.30.2410.10">
    <property type="entry name" value="Hect, E3 ligase catalytic domain"/>
    <property type="match status" value="1"/>
</dbReference>
<dbReference type="InterPro" id="IPR044611">
    <property type="entry name" value="E3A/B/C-like"/>
</dbReference>
<dbReference type="Proteomes" id="UP000236544">
    <property type="component" value="Unassembled WGS sequence"/>
</dbReference>
<dbReference type="PANTHER" id="PTHR45700:SF8">
    <property type="entry name" value="HECT-TYPE E3 UBIQUITIN TRANSFERASE"/>
    <property type="match status" value="1"/>
</dbReference>
<dbReference type="InterPro" id="IPR035983">
    <property type="entry name" value="Hect_E3_ubiquitin_ligase"/>
</dbReference>
<comment type="catalytic activity">
    <reaction evidence="1">
        <text>S-ubiquitinyl-[E2 ubiquitin-conjugating enzyme]-L-cysteine + [acceptor protein]-L-lysine = [E2 ubiquitin-conjugating enzyme]-L-cysteine + N(6)-ubiquitinyl-[acceptor protein]-L-lysine.</text>
        <dbReference type="EC" id="2.3.2.26"/>
    </reaction>
</comment>
<dbReference type="FunFam" id="3.30.2410.10:FF:000003">
    <property type="entry name" value="probable E3 ubiquitin-protein ligase HERC4 isoform X1"/>
    <property type="match status" value="1"/>
</dbReference>